<dbReference type="InterPro" id="IPR032675">
    <property type="entry name" value="LRR_dom_sf"/>
</dbReference>
<evidence type="ECO:0000259" key="20">
    <source>
        <dbReference type="PROSITE" id="PS50011"/>
    </source>
</evidence>
<comment type="catalytic activity">
    <reaction evidence="18">
        <text>L-seryl-[protein] + ATP = O-phospho-L-seryl-[protein] + ADP + H(+)</text>
        <dbReference type="Rhea" id="RHEA:17989"/>
        <dbReference type="Rhea" id="RHEA-COMP:9863"/>
        <dbReference type="Rhea" id="RHEA-COMP:11604"/>
        <dbReference type="ChEBI" id="CHEBI:15378"/>
        <dbReference type="ChEBI" id="CHEBI:29999"/>
        <dbReference type="ChEBI" id="CHEBI:30616"/>
        <dbReference type="ChEBI" id="CHEBI:83421"/>
        <dbReference type="ChEBI" id="CHEBI:456216"/>
        <dbReference type="EC" id="2.7.11.1"/>
    </reaction>
</comment>
<evidence type="ECO:0000256" key="13">
    <source>
        <dbReference type="ARBA" id="ARBA00022840"/>
    </source>
</evidence>
<keyword evidence="12" id="KW-0418">Kinase</keyword>
<comment type="catalytic activity">
    <reaction evidence="17">
        <text>L-threonyl-[protein] + ATP = O-phospho-L-threonyl-[protein] + ADP + H(+)</text>
        <dbReference type="Rhea" id="RHEA:46608"/>
        <dbReference type="Rhea" id="RHEA-COMP:11060"/>
        <dbReference type="Rhea" id="RHEA-COMP:11605"/>
        <dbReference type="ChEBI" id="CHEBI:15378"/>
        <dbReference type="ChEBI" id="CHEBI:30013"/>
        <dbReference type="ChEBI" id="CHEBI:30616"/>
        <dbReference type="ChEBI" id="CHEBI:61977"/>
        <dbReference type="ChEBI" id="CHEBI:456216"/>
        <dbReference type="EC" id="2.7.11.1"/>
    </reaction>
</comment>
<evidence type="ECO:0000256" key="7">
    <source>
        <dbReference type="ARBA" id="ARBA00022679"/>
    </source>
</evidence>
<dbReference type="FunFam" id="3.80.10.10:FF:000269">
    <property type="entry name" value="Piriformospora indica-insensitive protein 2"/>
    <property type="match status" value="1"/>
</dbReference>
<sequence>MSDSSALVDGPQTGFSMNKNGFRTDIHEQEAVYDIMRATGNDWATDIPDVCRGRWHGIECMPDKDNVYHIISLSFGALSDDTAFPTCDPTRSYISPSVTKLPHIKTLFFYRCFSHNLQPIPAFLGQLGATLQTLVLRENGHVGPIPSQLGNLTRLRVLDLHKNNLNGTIPVSLGRVTGLRSLDLSGNKLTGSIPGLTFPDLNILDLSQNLLTGSIPSTLGTCQSLIKIDFSHNRLIGPIPDSIDGLKDLMLMDLSYNRLTGPLPISKLGSLTSLQALIMKGNPMGPNAISSNGFDGIMKGLMILILSNTNLNGPIPGSFGQLSNLRVLHLDGNRFNGSIPANFGDLKNLHELRLDDNQLTGPIPFGKETVWRMRRKLRLDNNSGLCYNANSGIEDLDAWLHPGIGLCDMPRPATTVEHLSTNETSTPRKFAVSSAKAGGGENKQYNSIVEKRQQDKERKGQQIRAKDINIAKEEGQEAQELEVLKGQKLEERADFEYPESVFYWFGSSGGKWLFAQCLFAGRVRIVKRLKAWSNKADMEFAVEVEILARVRHKNLLSLRGYCAEGQERLIVYDYMPNLSLLSHLHGQHSAECLLDWNRRMGIAVGAADGIAYLHHHATPHIIHRDIKASNVLLDSDFQARVADFGFAKLIPDGVTHVTTRVKGTLGYLAPEYAMLGKANESCDVYSFGILLIEIASGRKPIEKLSATIKRSITDWALPLVCERKYDEVADPKLNGKYVEEELKRVVLVALICAQSQPEKRPTMLEVVELLKGDSKVKLAELENDEMFKASQAADYNDGASAAEDSSDFISEEKDSKQELKEEIEHRNEFNH</sequence>
<evidence type="ECO:0000256" key="11">
    <source>
        <dbReference type="ARBA" id="ARBA00022741"/>
    </source>
</evidence>
<dbReference type="InterPro" id="IPR051824">
    <property type="entry name" value="LRR_Rcpt-Like_S/T_Kinase"/>
</dbReference>
<dbReference type="EMBL" id="CM017321">
    <property type="protein sequence ID" value="KAE7997311.1"/>
    <property type="molecule type" value="Genomic_DNA"/>
</dbReference>
<comment type="subcellular location">
    <subcellularLocation>
        <location evidence="1">Cell membrane</location>
    </subcellularLocation>
    <subcellularLocation>
        <location evidence="2">Membrane</location>
        <topology evidence="2">Single-pass type I membrane protein</topology>
    </subcellularLocation>
</comment>
<dbReference type="AlphaFoldDB" id="A0A5N6QFR8"/>
<dbReference type="PROSITE" id="PS50011">
    <property type="entry name" value="PROTEIN_KINASE_DOM"/>
    <property type="match status" value="1"/>
</dbReference>
<dbReference type="PROSITE" id="PS00108">
    <property type="entry name" value="PROTEIN_KINASE_ST"/>
    <property type="match status" value="1"/>
</dbReference>
<dbReference type="GO" id="GO:0004674">
    <property type="term" value="F:protein serine/threonine kinase activity"/>
    <property type="evidence" value="ECO:0007669"/>
    <property type="project" value="UniProtKB-KW"/>
</dbReference>
<keyword evidence="9" id="KW-0732">Signal</keyword>
<evidence type="ECO:0000256" key="8">
    <source>
        <dbReference type="ARBA" id="ARBA00022692"/>
    </source>
</evidence>
<keyword evidence="16" id="KW-0325">Glycoprotein</keyword>
<dbReference type="SUPFAM" id="SSF52058">
    <property type="entry name" value="L domain-like"/>
    <property type="match status" value="1"/>
</dbReference>
<dbReference type="PANTHER" id="PTHR48006:SF102">
    <property type="entry name" value="LEUCINE-RICH REPEAT-CONTAINING PROTEIN DDB_G0281931-RELATED"/>
    <property type="match status" value="1"/>
</dbReference>
<reference evidence="21 22" key="1">
    <citation type="submission" date="2019-06" db="EMBL/GenBank/DDBJ databases">
        <title>A chromosomal-level reference genome of Carpinus fangiana (Coryloideae, Betulaceae).</title>
        <authorList>
            <person name="Yang X."/>
            <person name="Wang Z."/>
            <person name="Zhang L."/>
            <person name="Hao G."/>
            <person name="Liu J."/>
            <person name="Yang Y."/>
        </authorList>
    </citation>
    <scope>NUCLEOTIDE SEQUENCE [LARGE SCALE GENOMIC DNA]</scope>
    <source>
        <strain evidence="21">Cfa_2016G</strain>
        <tissue evidence="21">Leaf</tissue>
    </source>
</reference>
<evidence type="ECO:0000313" key="21">
    <source>
        <dbReference type="EMBL" id="KAE7997311.1"/>
    </source>
</evidence>
<evidence type="ECO:0000256" key="2">
    <source>
        <dbReference type="ARBA" id="ARBA00004479"/>
    </source>
</evidence>
<keyword evidence="8" id="KW-0812">Transmembrane</keyword>
<organism evidence="21 22">
    <name type="scientific">Carpinus fangiana</name>
    <dbReference type="NCBI Taxonomy" id="176857"/>
    <lineage>
        <taxon>Eukaryota</taxon>
        <taxon>Viridiplantae</taxon>
        <taxon>Streptophyta</taxon>
        <taxon>Embryophyta</taxon>
        <taxon>Tracheophyta</taxon>
        <taxon>Spermatophyta</taxon>
        <taxon>Magnoliopsida</taxon>
        <taxon>eudicotyledons</taxon>
        <taxon>Gunneridae</taxon>
        <taxon>Pentapetalae</taxon>
        <taxon>rosids</taxon>
        <taxon>fabids</taxon>
        <taxon>Fagales</taxon>
        <taxon>Betulaceae</taxon>
        <taxon>Carpinus</taxon>
    </lineage>
</organism>
<dbReference type="InterPro" id="IPR000719">
    <property type="entry name" value="Prot_kinase_dom"/>
</dbReference>
<evidence type="ECO:0000256" key="6">
    <source>
        <dbReference type="ARBA" id="ARBA00022614"/>
    </source>
</evidence>
<dbReference type="FunFam" id="3.80.10.10:FF:000041">
    <property type="entry name" value="LRR receptor-like serine/threonine-protein kinase ERECTA"/>
    <property type="match status" value="1"/>
</dbReference>
<dbReference type="GO" id="GO:0005524">
    <property type="term" value="F:ATP binding"/>
    <property type="evidence" value="ECO:0007669"/>
    <property type="project" value="UniProtKB-KW"/>
</dbReference>
<keyword evidence="7" id="KW-0808">Transferase</keyword>
<evidence type="ECO:0000256" key="15">
    <source>
        <dbReference type="ARBA" id="ARBA00023136"/>
    </source>
</evidence>
<dbReference type="PRINTS" id="PR00019">
    <property type="entry name" value="LEURICHRPT"/>
</dbReference>
<keyword evidence="14" id="KW-1133">Transmembrane helix</keyword>
<keyword evidence="11" id="KW-0547">Nucleotide-binding</keyword>
<dbReference type="SMART" id="SM00369">
    <property type="entry name" value="LRR_TYP"/>
    <property type="match status" value="5"/>
</dbReference>
<feature type="domain" description="Protein kinase" evidence="20">
    <location>
        <begin position="497"/>
        <end position="776"/>
    </location>
</feature>
<dbReference type="OrthoDB" id="676979at2759"/>
<evidence type="ECO:0000313" key="22">
    <source>
        <dbReference type="Proteomes" id="UP000327013"/>
    </source>
</evidence>
<dbReference type="GO" id="GO:0005886">
    <property type="term" value="C:plasma membrane"/>
    <property type="evidence" value="ECO:0007669"/>
    <property type="project" value="UniProtKB-SubCell"/>
</dbReference>
<dbReference type="Pfam" id="PF07714">
    <property type="entry name" value="PK_Tyr_Ser-Thr"/>
    <property type="match status" value="1"/>
</dbReference>
<keyword evidence="4" id="KW-1003">Cell membrane</keyword>
<gene>
    <name evidence="21" type="ORF">FH972_001957</name>
</gene>
<evidence type="ECO:0000256" key="18">
    <source>
        <dbReference type="ARBA" id="ARBA00048679"/>
    </source>
</evidence>
<evidence type="ECO:0000256" key="14">
    <source>
        <dbReference type="ARBA" id="ARBA00022989"/>
    </source>
</evidence>
<dbReference type="PANTHER" id="PTHR48006">
    <property type="entry name" value="LEUCINE-RICH REPEAT-CONTAINING PROTEIN DDB_G0281931-RELATED"/>
    <property type="match status" value="1"/>
</dbReference>
<evidence type="ECO:0000256" key="3">
    <source>
        <dbReference type="ARBA" id="ARBA00012513"/>
    </source>
</evidence>
<evidence type="ECO:0000256" key="12">
    <source>
        <dbReference type="ARBA" id="ARBA00022777"/>
    </source>
</evidence>
<dbReference type="InterPro" id="IPR011009">
    <property type="entry name" value="Kinase-like_dom_sf"/>
</dbReference>
<keyword evidence="10" id="KW-0677">Repeat</keyword>
<dbReference type="SUPFAM" id="SSF56112">
    <property type="entry name" value="Protein kinase-like (PK-like)"/>
    <property type="match status" value="1"/>
</dbReference>
<evidence type="ECO:0000256" key="17">
    <source>
        <dbReference type="ARBA" id="ARBA00047899"/>
    </source>
</evidence>
<dbReference type="Gene3D" id="1.10.510.10">
    <property type="entry name" value="Transferase(Phosphotransferase) domain 1"/>
    <property type="match status" value="1"/>
</dbReference>
<dbReference type="Pfam" id="PF13855">
    <property type="entry name" value="LRR_8"/>
    <property type="match status" value="3"/>
</dbReference>
<dbReference type="PROSITE" id="PS51450">
    <property type="entry name" value="LRR"/>
    <property type="match status" value="1"/>
</dbReference>
<dbReference type="Gene3D" id="3.30.200.20">
    <property type="entry name" value="Phosphorylase Kinase, domain 1"/>
    <property type="match status" value="1"/>
</dbReference>
<evidence type="ECO:0000256" key="9">
    <source>
        <dbReference type="ARBA" id="ARBA00022729"/>
    </source>
</evidence>
<evidence type="ECO:0000256" key="16">
    <source>
        <dbReference type="ARBA" id="ARBA00023180"/>
    </source>
</evidence>
<feature type="compositionally biased region" description="Basic and acidic residues" evidence="19">
    <location>
        <begin position="810"/>
        <end position="831"/>
    </location>
</feature>
<keyword evidence="22" id="KW-1185">Reference proteome</keyword>
<evidence type="ECO:0000256" key="4">
    <source>
        <dbReference type="ARBA" id="ARBA00022475"/>
    </source>
</evidence>
<dbReference type="InterPro" id="IPR001611">
    <property type="entry name" value="Leu-rich_rpt"/>
</dbReference>
<evidence type="ECO:0000256" key="1">
    <source>
        <dbReference type="ARBA" id="ARBA00004236"/>
    </source>
</evidence>
<dbReference type="EC" id="2.7.11.1" evidence="3"/>
<name>A0A5N6QFR8_9ROSI</name>
<dbReference type="InterPro" id="IPR008271">
    <property type="entry name" value="Ser/Thr_kinase_AS"/>
</dbReference>
<dbReference type="Gene3D" id="3.80.10.10">
    <property type="entry name" value="Ribonuclease Inhibitor"/>
    <property type="match status" value="3"/>
</dbReference>
<accession>A0A5N6QFR8</accession>
<keyword evidence="6" id="KW-0433">Leucine-rich repeat</keyword>
<feature type="region of interest" description="Disordered" evidence="19">
    <location>
        <begin position="789"/>
        <end position="831"/>
    </location>
</feature>
<dbReference type="FunFam" id="3.80.10.10:FF:000383">
    <property type="entry name" value="Leucine-rich repeat receptor protein kinase EMS1"/>
    <property type="match status" value="1"/>
</dbReference>
<evidence type="ECO:0000256" key="19">
    <source>
        <dbReference type="SAM" id="MobiDB-lite"/>
    </source>
</evidence>
<dbReference type="InterPro" id="IPR001245">
    <property type="entry name" value="Ser-Thr/Tyr_kinase_cat_dom"/>
</dbReference>
<dbReference type="Proteomes" id="UP000327013">
    <property type="component" value="Chromosome 1"/>
</dbReference>
<protein>
    <recommendedName>
        <fullName evidence="3">non-specific serine/threonine protein kinase</fullName>
        <ecNumber evidence="3">2.7.11.1</ecNumber>
    </recommendedName>
</protein>
<keyword evidence="13" id="KW-0067">ATP-binding</keyword>
<dbReference type="GO" id="GO:0051707">
    <property type="term" value="P:response to other organism"/>
    <property type="evidence" value="ECO:0007669"/>
    <property type="project" value="UniProtKB-ARBA"/>
</dbReference>
<dbReference type="SMART" id="SM00220">
    <property type="entry name" value="S_TKc"/>
    <property type="match status" value="1"/>
</dbReference>
<keyword evidence="15" id="KW-0472">Membrane</keyword>
<dbReference type="FunFam" id="1.10.510.10:FF:000317">
    <property type="entry name" value="PTI1-like tyrosine-protein kinase At3g15890"/>
    <property type="match status" value="1"/>
</dbReference>
<keyword evidence="5" id="KW-0723">Serine/threonine-protein kinase</keyword>
<proteinExistence type="predicted"/>
<dbReference type="InterPro" id="IPR003591">
    <property type="entry name" value="Leu-rich_rpt_typical-subtyp"/>
</dbReference>
<evidence type="ECO:0000256" key="10">
    <source>
        <dbReference type="ARBA" id="ARBA00022737"/>
    </source>
</evidence>
<evidence type="ECO:0000256" key="5">
    <source>
        <dbReference type="ARBA" id="ARBA00022527"/>
    </source>
</evidence>